<proteinExistence type="predicted"/>
<organism evidence="2 3">
    <name type="scientific">Phytophthora infestans</name>
    <name type="common">Potato late blight agent</name>
    <name type="synonym">Botrytis infestans</name>
    <dbReference type="NCBI Taxonomy" id="4787"/>
    <lineage>
        <taxon>Eukaryota</taxon>
        <taxon>Sar</taxon>
        <taxon>Stramenopiles</taxon>
        <taxon>Oomycota</taxon>
        <taxon>Peronosporomycetes</taxon>
        <taxon>Peronosporales</taxon>
        <taxon>Peronosporaceae</taxon>
        <taxon>Phytophthora</taxon>
    </lineage>
</organism>
<dbReference type="AlphaFoldDB" id="A0A8S9U4U3"/>
<dbReference type="Proteomes" id="UP000704712">
    <property type="component" value="Unassembled WGS sequence"/>
</dbReference>
<feature type="region of interest" description="Disordered" evidence="1">
    <location>
        <begin position="95"/>
        <end position="114"/>
    </location>
</feature>
<accession>A0A8S9U4U3</accession>
<gene>
    <name evidence="2" type="ORF">GN958_ATG15544</name>
</gene>
<protein>
    <submittedName>
        <fullName evidence="2">Uncharacterized protein</fullName>
    </submittedName>
</protein>
<evidence type="ECO:0000256" key="1">
    <source>
        <dbReference type="SAM" id="MobiDB-lite"/>
    </source>
</evidence>
<comment type="caution">
    <text evidence="2">The sequence shown here is derived from an EMBL/GenBank/DDBJ whole genome shotgun (WGS) entry which is preliminary data.</text>
</comment>
<name>A0A8S9U4U3_PHYIN</name>
<feature type="compositionally biased region" description="Polar residues" evidence="1">
    <location>
        <begin position="99"/>
        <end position="114"/>
    </location>
</feature>
<evidence type="ECO:0000313" key="2">
    <source>
        <dbReference type="EMBL" id="KAF4135263.1"/>
    </source>
</evidence>
<dbReference type="EMBL" id="JAACNO010002177">
    <property type="protein sequence ID" value="KAF4135263.1"/>
    <property type="molecule type" value="Genomic_DNA"/>
</dbReference>
<reference evidence="2" key="1">
    <citation type="submission" date="2020-03" db="EMBL/GenBank/DDBJ databases">
        <title>Hybrid Assembly of Korean Phytophthora infestans isolates.</title>
        <authorList>
            <person name="Prokchorchik M."/>
            <person name="Lee Y."/>
            <person name="Seo J."/>
            <person name="Cho J.-H."/>
            <person name="Park Y.-E."/>
            <person name="Jang D.-C."/>
            <person name="Im J.-S."/>
            <person name="Choi J.-G."/>
            <person name="Park H.-J."/>
            <person name="Lee G.-B."/>
            <person name="Lee Y.-G."/>
            <person name="Hong S.-Y."/>
            <person name="Cho K."/>
            <person name="Sohn K.H."/>
        </authorList>
    </citation>
    <scope>NUCLEOTIDE SEQUENCE</scope>
    <source>
        <strain evidence="2">KR_2_A2</strain>
    </source>
</reference>
<evidence type="ECO:0000313" key="3">
    <source>
        <dbReference type="Proteomes" id="UP000704712"/>
    </source>
</evidence>
<sequence length="154" mass="16823">MVNTTSSHACGASSDANAHVVGPVTTPLITPLHVPSACFNKRRETLAAAAFFILHFASKRPCSQASLSPIQAYIQSNTMPNLLKDLVSMVSPQFKRPMQSPTTTNRLSPTKQNVASGSFSDFAARRENANAEVTVEQQQDQAKMDSFVFFNMMR</sequence>